<dbReference type="AlphaFoldDB" id="A0A2D3UNL1"/>
<keyword evidence="3" id="KW-1185">Reference proteome</keyword>
<gene>
    <name evidence="2" type="ORF">RCC_03529</name>
</gene>
<dbReference type="EMBL" id="FJUY01000004">
    <property type="protein sequence ID" value="CZT17692.1"/>
    <property type="molecule type" value="Genomic_DNA"/>
</dbReference>
<accession>A0A2D3UNL1</accession>
<protein>
    <recommendedName>
        <fullName evidence="4">Apple domain-containing protein</fullName>
    </recommendedName>
</protein>
<dbReference type="RefSeq" id="XP_023624583.1">
    <property type="nucleotide sequence ID" value="XM_023768815.1"/>
</dbReference>
<name>A0A2D3UNL1_9PEZI</name>
<evidence type="ECO:0008006" key="4">
    <source>
        <dbReference type="Google" id="ProtNLM"/>
    </source>
</evidence>
<dbReference type="Proteomes" id="UP000225277">
    <property type="component" value="Unassembled WGS sequence"/>
</dbReference>
<keyword evidence="1" id="KW-0732">Signal</keyword>
<sequence length="310" mass="32607">MHMLALITALAGLASALPQKVCSTVTTWAIVPTTTATYSTTDVVTVSATTPMDLGTFTQVETISETNTLLTFTTTTTVCGATGIVSVPTATVTVYSGTDGYRKRAEGPRRRSEPCTVTSTATTTYGQTQVYAKNGKTSTYTAHTAFTQATITTTTYRGTEHVIATETATAEAVCGDVTETVPAWTSTVSMDSRCSPAAMIVEGRGFGIDYVTDVPNTGATYETTTDNASICCQLCAETDKCASSGWDIRSGNCKLEFPTKWDTGELSCGLGMMGMYAAGPNHPMSPGAGWYLAELCGRVDLFNAKPDDGT</sequence>
<evidence type="ECO:0000313" key="3">
    <source>
        <dbReference type="Proteomes" id="UP000225277"/>
    </source>
</evidence>
<feature type="chain" id="PRO_5013709704" description="Apple domain-containing protein" evidence="1">
    <location>
        <begin position="17"/>
        <end position="310"/>
    </location>
</feature>
<proteinExistence type="predicted"/>
<organism evidence="2 3">
    <name type="scientific">Ramularia collo-cygni</name>
    <dbReference type="NCBI Taxonomy" id="112498"/>
    <lineage>
        <taxon>Eukaryota</taxon>
        <taxon>Fungi</taxon>
        <taxon>Dikarya</taxon>
        <taxon>Ascomycota</taxon>
        <taxon>Pezizomycotina</taxon>
        <taxon>Dothideomycetes</taxon>
        <taxon>Dothideomycetidae</taxon>
        <taxon>Mycosphaerellales</taxon>
        <taxon>Mycosphaerellaceae</taxon>
        <taxon>Ramularia</taxon>
    </lineage>
</organism>
<evidence type="ECO:0000313" key="2">
    <source>
        <dbReference type="EMBL" id="CZT17692.1"/>
    </source>
</evidence>
<evidence type="ECO:0000256" key="1">
    <source>
        <dbReference type="SAM" id="SignalP"/>
    </source>
</evidence>
<reference evidence="2 3" key="1">
    <citation type="submission" date="2016-03" db="EMBL/GenBank/DDBJ databases">
        <authorList>
            <person name="Ploux O."/>
        </authorList>
    </citation>
    <scope>NUCLEOTIDE SEQUENCE [LARGE SCALE GENOMIC DNA]</scope>
    <source>
        <strain evidence="2 3">URUG2</strain>
    </source>
</reference>
<dbReference type="GeneID" id="35598730"/>
<dbReference type="OrthoDB" id="3644474at2759"/>
<feature type="signal peptide" evidence="1">
    <location>
        <begin position="1"/>
        <end position="16"/>
    </location>
</feature>